<dbReference type="InterPro" id="IPR042201">
    <property type="entry name" value="FH2_Formin_sf"/>
</dbReference>
<dbReference type="PROSITE" id="PS51444">
    <property type="entry name" value="FH2"/>
    <property type="match status" value="1"/>
</dbReference>
<feature type="region of interest" description="Disordered" evidence="1">
    <location>
        <begin position="27"/>
        <end position="200"/>
    </location>
</feature>
<dbReference type="Pfam" id="PF02181">
    <property type="entry name" value="FH2"/>
    <property type="match status" value="1"/>
</dbReference>
<dbReference type="PANTHER" id="PTHR45691">
    <property type="entry name" value="PROTEIN DIAPHANOUS"/>
    <property type="match status" value="1"/>
</dbReference>
<dbReference type="Gene3D" id="1.20.58.2220">
    <property type="entry name" value="Formin, FH2 domain"/>
    <property type="match status" value="1"/>
</dbReference>
<accession>A0AAJ7U8R6</accession>
<feature type="domain" description="FH2" evidence="2">
    <location>
        <begin position="205"/>
        <end position="569"/>
    </location>
</feature>
<dbReference type="SUPFAM" id="SSF101447">
    <property type="entry name" value="Formin homology 2 domain (FH2 domain)"/>
    <property type="match status" value="1"/>
</dbReference>
<dbReference type="GO" id="GO:0005884">
    <property type="term" value="C:actin filament"/>
    <property type="evidence" value="ECO:0007669"/>
    <property type="project" value="TreeGrafter"/>
</dbReference>
<dbReference type="PANTHER" id="PTHR45691:SF6">
    <property type="entry name" value="PROTEIN DIAPHANOUS"/>
    <property type="match status" value="1"/>
</dbReference>
<evidence type="ECO:0000256" key="1">
    <source>
        <dbReference type="SAM" id="MobiDB-lite"/>
    </source>
</evidence>
<dbReference type="RefSeq" id="XP_032831747.1">
    <property type="nucleotide sequence ID" value="XM_032975856.1"/>
</dbReference>
<dbReference type="AlphaFoldDB" id="A0AAJ7U8R6"/>
<evidence type="ECO:0000313" key="3">
    <source>
        <dbReference type="Proteomes" id="UP001318040"/>
    </source>
</evidence>
<dbReference type="InterPro" id="IPR015425">
    <property type="entry name" value="FH2_Formin"/>
</dbReference>
<dbReference type="GO" id="GO:0030041">
    <property type="term" value="P:actin filament polymerization"/>
    <property type="evidence" value="ECO:0007669"/>
    <property type="project" value="TreeGrafter"/>
</dbReference>
<protein>
    <submittedName>
        <fullName evidence="4">Protein diaphanous homolog 1-like</fullName>
    </submittedName>
</protein>
<dbReference type="KEGG" id="pmrn:116954962"/>
<name>A0AAJ7U8R6_PETMA</name>
<evidence type="ECO:0000313" key="4">
    <source>
        <dbReference type="RefSeq" id="XP_032831747.1"/>
    </source>
</evidence>
<dbReference type="Gene3D" id="6.10.30.30">
    <property type="match status" value="1"/>
</dbReference>
<proteinExistence type="predicted"/>
<organism evidence="3 4">
    <name type="scientific">Petromyzon marinus</name>
    <name type="common">Sea lamprey</name>
    <dbReference type="NCBI Taxonomy" id="7757"/>
    <lineage>
        <taxon>Eukaryota</taxon>
        <taxon>Metazoa</taxon>
        <taxon>Chordata</taxon>
        <taxon>Craniata</taxon>
        <taxon>Vertebrata</taxon>
        <taxon>Cyclostomata</taxon>
        <taxon>Hyperoartia</taxon>
        <taxon>Petromyzontiformes</taxon>
        <taxon>Petromyzontidae</taxon>
        <taxon>Petromyzon</taxon>
    </lineage>
</organism>
<keyword evidence="3" id="KW-1185">Reference proteome</keyword>
<sequence>MGNCCSCCPSWCCCCCPMRSGYEQLPGKNEQGRPRQTPGGAPNEHPNPEPHGTNLPGHPVEAFPAPEPRGTNLPGLQAEAFPAPEPRGTNLPGLPVEAFPAPEPRGTNLPGLQAEAFPAPEPRDTNLPGLPVEASVRPGPPSQEEIPAVIVQQPDSRQRSSLGIYDLTPQDPSVGAPPPPPPPPPPPALIPGTAPTPVRPPWLLEKKAYNKKGATERVRCKTIAPSDIEKDSLWSSANEKKFENSDLKDRLLRTFAAKTSLGLAIYQPSSGGSSPLPSPSGSPSEGSVFSAGFLQNLEILRKSAKVSDNDLIKAILTGDIAFLSGIVSLKDLILTLQRVREEQKKALNEKRGSGAPLQKMEFFYLRLVDEGYLSERLRCLLFHFTRAEVLDQARKEQEVVLAALRAVVSSQGLAQLAQLLLFIINFLNEGPTSAPAYGINLCDIDKVNSVRMTDPAESGTLLDLVVRECQKSHPDILNVITELEPVDKATGVDDENRKSMIQSLRAEITKLECDLNSLPDTEPHGPFSKTMKISFSADWFGWCNIRYPWKFQCAVCMLNFFRTIRSQPC</sequence>
<gene>
    <name evidence="4" type="primary">LOC116954962</name>
</gene>
<dbReference type="SMART" id="SM00498">
    <property type="entry name" value="FH2"/>
    <property type="match status" value="1"/>
</dbReference>
<reference evidence="4" key="1">
    <citation type="submission" date="2025-08" db="UniProtKB">
        <authorList>
            <consortium name="RefSeq"/>
        </authorList>
    </citation>
    <scope>IDENTIFICATION</scope>
    <source>
        <tissue evidence="4">Sperm</tissue>
    </source>
</reference>
<feature type="compositionally biased region" description="Pro residues" evidence="1">
    <location>
        <begin position="175"/>
        <end position="189"/>
    </location>
</feature>
<dbReference type="InterPro" id="IPR051412">
    <property type="entry name" value="Formin_Homology_Diaphanous_sf"/>
</dbReference>
<evidence type="ECO:0000259" key="2">
    <source>
        <dbReference type="PROSITE" id="PS51444"/>
    </source>
</evidence>
<dbReference type="Proteomes" id="UP001318040">
    <property type="component" value="Chromosome 57"/>
</dbReference>